<feature type="transmembrane region" description="Helical" evidence="8">
    <location>
        <begin position="289"/>
        <end position="319"/>
    </location>
</feature>
<keyword evidence="5 8" id="KW-0472">Membrane</keyword>
<dbReference type="SUPFAM" id="SSF53850">
    <property type="entry name" value="Periplasmic binding protein-like II"/>
    <property type="match status" value="1"/>
</dbReference>
<dbReference type="PANTHER" id="PTHR42643">
    <property type="entry name" value="IONOTROPIC RECEPTOR 20A-RELATED"/>
    <property type="match status" value="1"/>
</dbReference>
<keyword evidence="4 8" id="KW-1133">Transmembrane helix</keyword>
<name>A0ABM1YSB0_AEDAL</name>
<evidence type="ECO:0000256" key="1">
    <source>
        <dbReference type="ARBA" id="ARBA00004651"/>
    </source>
</evidence>
<dbReference type="EnsemblMetazoa" id="AALFPA23_011727.R16653">
    <property type="protein sequence ID" value="AALFPA23_011727.P16653"/>
    <property type="gene ID" value="AALFPA23_011727"/>
</dbReference>
<evidence type="ECO:0000256" key="5">
    <source>
        <dbReference type="ARBA" id="ARBA00023136"/>
    </source>
</evidence>
<dbReference type="PANTHER" id="PTHR42643:SF40">
    <property type="entry name" value="IONOTROPIC RECEPTOR 41A-RELATED"/>
    <property type="match status" value="1"/>
</dbReference>
<evidence type="ECO:0000256" key="7">
    <source>
        <dbReference type="ARBA" id="ARBA00023180"/>
    </source>
</evidence>
<dbReference type="Gene3D" id="1.10.287.70">
    <property type="match status" value="1"/>
</dbReference>
<keyword evidence="6" id="KW-0675">Receptor</keyword>
<protein>
    <recommendedName>
        <fullName evidence="11">Ionotropic glutamate receptor C-terminal domain-containing protein</fullName>
    </recommendedName>
</protein>
<organism evidence="9 10">
    <name type="scientific">Aedes albopictus</name>
    <name type="common">Asian tiger mosquito</name>
    <name type="synonym">Stegomyia albopicta</name>
    <dbReference type="NCBI Taxonomy" id="7160"/>
    <lineage>
        <taxon>Eukaryota</taxon>
        <taxon>Metazoa</taxon>
        <taxon>Ecdysozoa</taxon>
        <taxon>Arthropoda</taxon>
        <taxon>Hexapoda</taxon>
        <taxon>Insecta</taxon>
        <taxon>Pterygota</taxon>
        <taxon>Neoptera</taxon>
        <taxon>Endopterygota</taxon>
        <taxon>Diptera</taxon>
        <taxon>Nematocera</taxon>
        <taxon>Culicoidea</taxon>
        <taxon>Culicidae</taxon>
        <taxon>Culicinae</taxon>
        <taxon>Aedini</taxon>
        <taxon>Aedes</taxon>
        <taxon>Stegomyia</taxon>
    </lineage>
</organism>
<evidence type="ECO:0000313" key="9">
    <source>
        <dbReference type="EnsemblMetazoa" id="AALFPA23_011727.P16653"/>
    </source>
</evidence>
<keyword evidence="7" id="KW-0325">Glycoprotein</keyword>
<reference evidence="10" key="1">
    <citation type="journal article" date="2015" name="Proc. Natl. Acad. Sci. U.S.A.">
        <title>Genome sequence of the Asian Tiger mosquito, Aedes albopictus, reveals insights into its biology, genetics, and evolution.</title>
        <authorList>
            <person name="Chen X.G."/>
            <person name="Jiang X."/>
            <person name="Gu J."/>
            <person name="Xu M."/>
            <person name="Wu Y."/>
            <person name="Deng Y."/>
            <person name="Zhang C."/>
            <person name="Bonizzoni M."/>
            <person name="Dermauw W."/>
            <person name="Vontas J."/>
            <person name="Armbruster P."/>
            <person name="Huang X."/>
            <person name="Yang Y."/>
            <person name="Zhang H."/>
            <person name="He W."/>
            <person name="Peng H."/>
            <person name="Liu Y."/>
            <person name="Wu K."/>
            <person name="Chen J."/>
            <person name="Lirakis M."/>
            <person name="Topalis P."/>
            <person name="Van Leeuwen T."/>
            <person name="Hall A.B."/>
            <person name="Jiang X."/>
            <person name="Thorpe C."/>
            <person name="Mueller R.L."/>
            <person name="Sun C."/>
            <person name="Waterhouse R.M."/>
            <person name="Yan G."/>
            <person name="Tu Z.J."/>
            <person name="Fang X."/>
            <person name="James A.A."/>
        </authorList>
    </citation>
    <scope>NUCLEOTIDE SEQUENCE [LARGE SCALE GENOMIC DNA]</scope>
    <source>
        <strain evidence="10">Foshan</strain>
    </source>
</reference>
<feature type="transmembrane region" description="Helical" evidence="8">
    <location>
        <begin position="356"/>
        <end position="375"/>
    </location>
</feature>
<comment type="subcellular location">
    <subcellularLocation>
        <location evidence="1">Cell membrane</location>
        <topology evidence="1">Multi-pass membrane protein</topology>
    </subcellularLocation>
</comment>
<evidence type="ECO:0000256" key="2">
    <source>
        <dbReference type="ARBA" id="ARBA00022475"/>
    </source>
</evidence>
<evidence type="ECO:0000256" key="3">
    <source>
        <dbReference type="ARBA" id="ARBA00022692"/>
    </source>
</evidence>
<dbReference type="RefSeq" id="XP_029735263.2">
    <property type="nucleotide sequence ID" value="XM_029879403.2"/>
</dbReference>
<evidence type="ECO:0000313" key="10">
    <source>
        <dbReference type="Proteomes" id="UP000069940"/>
    </source>
</evidence>
<proteinExistence type="predicted"/>
<dbReference type="Proteomes" id="UP000069940">
    <property type="component" value="Unassembled WGS sequence"/>
</dbReference>
<keyword evidence="3 8" id="KW-0812">Transmembrane</keyword>
<reference evidence="9" key="2">
    <citation type="submission" date="2025-05" db="UniProtKB">
        <authorList>
            <consortium name="EnsemblMetazoa"/>
        </authorList>
    </citation>
    <scope>IDENTIFICATION</scope>
    <source>
        <strain evidence="9">Foshan</strain>
    </source>
</reference>
<evidence type="ECO:0000256" key="6">
    <source>
        <dbReference type="ARBA" id="ARBA00023170"/>
    </source>
</evidence>
<evidence type="ECO:0000256" key="4">
    <source>
        <dbReference type="ARBA" id="ARBA00022989"/>
    </source>
</evidence>
<dbReference type="Gene3D" id="3.40.190.10">
    <property type="entry name" value="Periplasmic binding protein-like II"/>
    <property type="match status" value="1"/>
</dbReference>
<sequence>MTYFVGAYTMCRVMNRTEMATNFPINELPIAVVQLPNGMVEAINLGCSVFLIEEDAVFWFLDAFIEMHDAARFRCSSKYFVVMLQSTGSDQPDVLDRVQTHPALENMPNFLLMVPRVGKFEFITNRFVGNSPMSSEYVLLDEYSIESDSFVYEENLFPDKLSDLMGKTIKVASFYLIPWFMMRKADDGIFTFRNRSYTADGSDGYFMILFCLRYNCTWELHVDEKNLYGQVFENGSGNGMFGALLDRSVDFAMGGVGSYYSLFQHFSTSKPVRWAAVTCLTTKPRLVPYWKYIFIVFSPSIWEILMVVAIVLTSCLFIANRRGSNYHDKGYTWIFLKVLKSLMLISADLYSSNASSVILITFLLIFSLIIGNVYIGQIHSILTLPPYQPSIDTVQELIASGLQLIERHPIWMYTISGSTNPRDQKLVAQFRAVSPEHMAAIVDNGREAILIALLESGYTMVADAINAQNIKHYRIMSEQLYYEYEVAYATKTWPLLDRIDQLSMWARDGCLFQYLEQIMVARYMNYWVQVAIEHSRERPHVVKLKKMAVEEISGALMVLGVGLSGATLAFLFENVAYCSFRIFKQFMTRKKICV</sequence>
<keyword evidence="10" id="KW-1185">Reference proteome</keyword>
<evidence type="ECO:0008006" key="11">
    <source>
        <dbReference type="Google" id="ProtNLM"/>
    </source>
</evidence>
<keyword evidence="2" id="KW-1003">Cell membrane</keyword>
<accession>A0ABM1YSB0</accession>
<feature type="transmembrane region" description="Helical" evidence="8">
    <location>
        <begin position="552"/>
        <end position="572"/>
    </location>
</feature>
<dbReference type="InterPro" id="IPR052192">
    <property type="entry name" value="Insect_Ionotropic_Sensory_Rcpt"/>
</dbReference>
<dbReference type="GeneID" id="115270163"/>
<evidence type="ECO:0000256" key="8">
    <source>
        <dbReference type="SAM" id="Phobius"/>
    </source>
</evidence>